<dbReference type="AlphaFoldDB" id="A0A1B9DAA5"/>
<feature type="region of interest" description="Disordered" evidence="1">
    <location>
        <begin position="395"/>
        <end position="416"/>
    </location>
</feature>
<feature type="compositionally biased region" description="Basic and acidic residues" evidence="1">
    <location>
        <begin position="395"/>
        <end position="408"/>
    </location>
</feature>
<protein>
    <recommendedName>
        <fullName evidence="4">Terminase</fullName>
    </recommendedName>
</protein>
<dbReference type="Gene3D" id="3.40.50.300">
    <property type="entry name" value="P-loop containing nucleotide triphosphate hydrolases"/>
    <property type="match status" value="1"/>
</dbReference>
<dbReference type="OrthoDB" id="3197057at2"/>
<evidence type="ECO:0000313" key="2">
    <source>
        <dbReference type="EMBL" id="OCB57649.1"/>
    </source>
</evidence>
<accession>A0A1B9DAA5</accession>
<comment type="caution">
    <text evidence="2">The sequence shown here is derived from an EMBL/GenBank/DDBJ whole genome shotgun (WGS) entry which is preliminary data.</text>
</comment>
<name>A0A1B9DAA5_MYCMA</name>
<dbReference type="Proteomes" id="UP000092683">
    <property type="component" value="Unassembled WGS sequence"/>
</dbReference>
<gene>
    <name evidence="2" type="ORF">A5677_16930</name>
</gene>
<evidence type="ECO:0000256" key="1">
    <source>
        <dbReference type="SAM" id="MobiDB-lite"/>
    </source>
</evidence>
<dbReference type="InterPro" id="IPR027417">
    <property type="entry name" value="P-loop_NTPase"/>
</dbReference>
<organism evidence="2 3">
    <name type="scientific">Mycobacterium malmoense</name>
    <dbReference type="NCBI Taxonomy" id="1780"/>
    <lineage>
        <taxon>Bacteria</taxon>
        <taxon>Bacillati</taxon>
        <taxon>Actinomycetota</taxon>
        <taxon>Actinomycetes</taxon>
        <taxon>Mycobacteriales</taxon>
        <taxon>Mycobacteriaceae</taxon>
        <taxon>Mycobacterium</taxon>
    </lineage>
</organism>
<reference evidence="2 3" key="1">
    <citation type="submission" date="2016-06" db="EMBL/GenBank/DDBJ databases">
        <authorList>
            <person name="Kjaerup R.B."/>
            <person name="Dalgaard T.S."/>
            <person name="Juul-Madsen H.R."/>
        </authorList>
    </citation>
    <scope>NUCLEOTIDE SEQUENCE [LARGE SCALE GENOMIC DNA]</scope>
    <source>
        <strain evidence="2 3">E3012</strain>
    </source>
</reference>
<sequence length="566" mass="62534">MPWRPSEPGEVPTLGWYVLDWISEYLAAPGKADYEPFVPYREQEDFILRWYEIDPRTGRFKHHRALLGRPRGWGKSPLLGALAIVEALADVVPDGWDVNGQPVGRPWADLKTPLVHIAAVSEDQTRNTWQPLLEMIRESPQLGEDYPGLEPLDTFVVLPRGRIEMITASARSTKGAPVVFATLDQTEEWVPSNNGPKLAQAIRTNAAKNGGRTIESPNAFIPGENSVAEASAAYAAAILDGRARNDGLLYDHREAPADTDMSDVKSLTWGLRVSYGDSSAHPGGCVIHDPPCGPGHVELEPLIDQVFDPASDVQVLRSDLLNQITHASDSWVTSPEWLACFDGDAVVRDKDVIVLGFDGSRGRTKGKADASALIGCRVRDGHLFEIGERSVWEPPAREMSRRDREKTGDQNPGWTPPVAEVEAAIRLAFNRYTVIGFYADPSGWMEQVAKWEAKYGAQLKVKATVREPIAAWPRGKTTNAVEAVENLRSAVENGECTHDGSSALTRHMLNARRRAFRTGYLLYKAYPDSPDKIDAAYAAVMAWKARLDAVAAGHAKRKRRVVQRIR</sequence>
<evidence type="ECO:0000313" key="3">
    <source>
        <dbReference type="Proteomes" id="UP000092683"/>
    </source>
</evidence>
<proteinExistence type="predicted"/>
<dbReference type="EMBL" id="MBEE01000080">
    <property type="protein sequence ID" value="OCB57649.1"/>
    <property type="molecule type" value="Genomic_DNA"/>
</dbReference>
<evidence type="ECO:0008006" key="4">
    <source>
        <dbReference type="Google" id="ProtNLM"/>
    </source>
</evidence>